<dbReference type="RefSeq" id="WP_345729562.1">
    <property type="nucleotide sequence ID" value="NZ_BAAAYN010000024.1"/>
</dbReference>
<keyword evidence="1" id="KW-0805">Transcription regulation</keyword>
<comment type="caution">
    <text evidence="5">The sequence shown here is derived from an EMBL/GenBank/DDBJ whole genome shotgun (WGS) entry which is preliminary data.</text>
</comment>
<proteinExistence type="predicted"/>
<dbReference type="Pfam" id="PF12840">
    <property type="entry name" value="HTH_20"/>
    <property type="match status" value="1"/>
</dbReference>
<evidence type="ECO:0000313" key="5">
    <source>
        <dbReference type="EMBL" id="GAA3389284.1"/>
    </source>
</evidence>
<dbReference type="InterPro" id="IPR001845">
    <property type="entry name" value="HTH_ArsR_DNA-bd_dom"/>
</dbReference>
<dbReference type="Pfam" id="PF19361">
    <property type="entry name" value="DUF5937"/>
    <property type="match status" value="1"/>
</dbReference>
<dbReference type="Proteomes" id="UP001501676">
    <property type="component" value="Unassembled WGS sequence"/>
</dbReference>
<protein>
    <submittedName>
        <fullName evidence="5">DUF5937 family protein</fullName>
    </submittedName>
</protein>
<keyword evidence="3" id="KW-0804">Transcription</keyword>
<sequence length="332" mass="35646">MPLRLRFAGDDLLGCRFAVSPLCETHEAVRTILRPARHGYHDAWLRRKRPTLSALDLDPLPLLMPVRGYTPDFLGPPPDAPLGRMPGFAAEIERLRGTDPDLAHREMLRSFRSAGADSDSPARRALLADPAAAIRVLADATERAWNALIAPDWPRLGAVLEADITERSRRLAEGGLRALFADLHPDVRWADGALALRGGSAVLGEQELAGRGLLLMPSVFAWPDTISGFAPPWQPTVIYPARGMARAWQPPARPAADSLARLLGAGRAAVLSGLDEPASTTALARRCGLAASTVSAHLAVLRDAALVTARRQGHEVLYRRTALGTALVDAPG</sequence>
<dbReference type="PANTHER" id="PTHR43132:SF8">
    <property type="entry name" value="HTH-TYPE TRANSCRIPTIONAL REGULATOR KMTR"/>
    <property type="match status" value="1"/>
</dbReference>
<dbReference type="InterPro" id="IPR051011">
    <property type="entry name" value="Metal_resp_trans_reg"/>
</dbReference>
<evidence type="ECO:0000256" key="2">
    <source>
        <dbReference type="ARBA" id="ARBA00023125"/>
    </source>
</evidence>
<organism evidence="5 6">
    <name type="scientific">Cryptosporangium minutisporangium</name>
    <dbReference type="NCBI Taxonomy" id="113569"/>
    <lineage>
        <taxon>Bacteria</taxon>
        <taxon>Bacillati</taxon>
        <taxon>Actinomycetota</taxon>
        <taxon>Actinomycetes</taxon>
        <taxon>Cryptosporangiales</taxon>
        <taxon>Cryptosporangiaceae</taxon>
        <taxon>Cryptosporangium</taxon>
    </lineage>
</organism>
<evidence type="ECO:0000256" key="1">
    <source>
        <dbReference type="ARBA" id="ARBA00023015"/>
    </source>
</evidence>
<evidence type="ECO:0000259" key="4">
    <source>
        <dbReference type="SMART" id="SM00418"/>
    </source>
</evidence>
<dbReference type="InterPro" id="IPR036390">
    <property type="entry name" value="WH_DNA-bd_sf"/>
</dbReference>
<dbReference type="EMBL" id="BAAAYN010000024">
    <property type="protein sequence ID" value="GAA3389284.1"/>
    <property type="molecule type" value="Genomic_DNA"/>
</dbReference>
<accession>A0ABP6SZH7</accession>
<dbReference type="CDD" id="cd00090">
    <property type="entry name" value="HTH_ARSR"/>
    <property type="match status" value="1"/>
</dbReference>
<evidence type="ECO:0000313" key="6">
    <source>
        <dbReference type="Proteomes" id="UP001501676"/>
    </source>
</evidence>
<dbReference type="InterPro" id="IPR045981">
    <property type="entry name" value="DUF5937"/>
</dbReference>
<evidence type="ECO:0000256" key="3">
    <source>
        <dbReference type="ARBA" id="ARBA00023163"/>
    </source>
</evidence>
<keyword evidence="6" id="KW-1185">Reference proteome</keyword>
<dbReference type="SUPFAM" id="SSF46785">
    <property type="entry name" value="Winged helix' DNA-binding domain"/>
    <property type="match status" value="1"/>
</dbReference>
<dbReference type="Gene3D" id="1.10.10.10">
    <property type="entry name" value="Winged helix-like DNA-binding domain superfamily/Winged helix DNA-binding domain"/>
    <property type="match status" value="1"/>
</dbReference>
<name>A0ABP6SZH7_9ACTN</name>
<dbReference type="InterPro" id="IPR036388">
    <property type="entry name" value="WH-like_DNA-bd_sf"/>
</dbReference>
<reference evidence="6" key="1">
    <citation type="journal article" date="2019" name="Int. J. Syst. Evol. Microbiol.">
        <title>The Global Catalogue of Microorganisms (GCM) 10K type strain sequencing project: providing services to taxonomists for standard genome sequencing and annotation.</title>
        <authorList>
            <consortium name="The Broad Institute Genomics Platform"/>
            <consortium name="The Broad Institute Genome Sequencing Center for Infectious Disease"/>
            <person name="Wu L."/>
            <person name="Ma J."/>
        </authorList>
    </citation>
    <scope>NUCLEOTIDE SEQUENCE [LARGE SCALE GENOMIC DNA]</scope>
    <source>
        <strain evidence="6">JCM 9458</strain>
    </source>
</reference>
<keyword evidence="2" id="KW-0238">DNA-binding</keyword>
<dbReference type="InterPro" id="IPR011991">
    <property type="entry name" value="ArsR-like_HTH"/>
</dbReference>
<feature type="domain" description="HTH arsR-type" evidence="4">
    <location>
        <begin position="261"/>
        <end position="332"/>
    </location>
</feature>
<dbReference type="SMART" id="SM00418">
    <property type="entry name" value="HTH_ARSR"/>
    <property type="match status" value="1"/>
</dbReference>
<gene>
    <name evidence="5" type="ORF">GCM10020369_38820</name>
</gene>
<dbReference type="PANTHER" id="PTHR43132">
    <property type="entry name" value="ARSENICAL RESISTANCE OPERON REPRESSOR ARSR-RELATED"/>
    <property type="match status" value="1"/>
</dbReference>